<evidence type="ECO:0008006" key="4">
    <source>
        <dbReference type="Google" id="ProtNLM"/>
    </source>
</evidence>
<sequence>MDKHSGSLPSIGQQRGGSTLIFAVLILALTAIVTLSTFNFVRQELLLSNNESRAKQAFEAAEAGIAEAIAYLGDGPDRDEDGVVDPVFDTNGDDLGDSSTAPVGPGSVLVTTVQDGRIITVTATGYSDDRSSTAVISQKLALADPLPNDPANPMISRGQVVITGSATVHNQEGYSTLWSGGNIELGSNNSTATYVPDMGDPGYPLCMDTPMTCNTVATSNKVTVGLDVIENDASLGNLTADEMFENFFGMTPQAYRNSGLVTIETTGADANADVQEATHEVIWVEGDVAFTNNTTTGCEVAVSGNKFCPPANLKPSILIVNGDASFSGTPNFNGVVYVTGDVMLSGNTTVVGSLLIAGDLSSSGGGSLDVWFNSQVLADLQNAGVRVGMAGTWKDF</sequence>
<evidence type="ECO:0000256" key="1">
    <source>
        <dbReference type="SAM" id="Phobius"/>
    </source>
</evidence>
<proteinExistence type="predicted"/>
<accession>A0ABP9WSJ2</accession>
<protein>
    <recommendedName>
        <fullName evidence="4">Type 4 fimbrial biogenesis protein PilX N-terminal domain-containing protein</fullName>
    </recommendedName>
</protein>
<keyword evidence="1" id="KW-1133">Transmembrane helix</keyword>
<dbReference type="RefSeq" id="WP_345552435.1">
    <property type="nucleotide sequence ID" value="NZ_BAABRT010000030.1"/>
</dbReference>
<feature type="transmembrane region" description="Helical" evidence="1">
    <location>
        <begin position="20"/>
        <end position="41"/>
    </location>
</feature>
<reference evidence="2 3" key="1">
    <citation type="submission" date="2024-02" db="EMBL/GenBank/DDBJ databases">
        <title>Microbulbifer aestuariivivens NBRC 112533.</title>
        <authorList>
            <person name="Ichikawa N."/>
            <person name="Katano-Makiyama Y."/>
            <person name="Hidaka K."/>
        </authorList>
    </citation>
    <scope>NUCLEOTIDE SEQUENCE [LARGE SCALE GENOMIC DNA]</scope>
    <source>
        <strain evidence="2 3">NBRC 112533</strain>
    </source>
</reference>
<comment type="caution">
    <text evidence="2">The sequence shown here is derived from an EMBL/GenBank/DDBJ whole genome shotgun (WGS) entry which is preliminary data.</text>
</comment>
<dbReference type="EMBL" id="BAABRT010000030">
    <property type="protein sequence ID" value="GAA5526172.1"/>
    <property type="molecule type" value="Genomic_DNA"/>
</dbReference>
<keyword evidence="1" id="KW-0812">Transmembrane</keyword>
<evidence type="ECO:0000313" key="2">
    <source>
        <dbReference type="EMBL" id="GAA5526172.1"/>
    </source>
</evidence>
<evidence type="ECO:0000313" key="3">
    <source>
        <dbReference type="Proteomes" id="UP001408594"/>
    </source>
</evidence>
<keyword evidence="3" id="KW-1185">Reference proteome</keyword>
<organism evidence="2 3">
    <name type="scientific">Microbulbifer aestuariivivens</name>
    <dbReference type="NCBI Taxonomy" id="1908308"/>
    <lineage>
        <taxon>Bacteria</taxon>
        <taxon>Pseudomonadati</taxon>
        <taxon>Pseudomonadota</taxon>
        <taxon>Gammaproteobacteria</taxon>
        <taxon>Cellvibrionales</taxon>
        <taxon>Microbulbiferaceae</taxon>
        <taxon>Microbulbifer</taxon>
    </lineage>
</organism>
<keyword evidence="1" id="KW-0472">Membrane</keyword>
<gene>
    <name evidence="2" type="ORF">Maes01_02767</name>
</gene>
<name>A0ABP9WSJ2_9GAMM</name>
<dbReference type="Proteomes" id="UP001408594">
    <property type="component" value="Unassembled WGS sequence"/>
</dbReference>